<protein>
    <recommendedName>
        <fullName evidence="3">Zn(2)-C6 fungal-type domain-containing protein</fullName>
    </recommendedName>
</protein>
<sequence length="426" mass="48520">MPLQTRQEPPKKRRSNTKSRSGCSTCKRRHIRCDEEHPQCRNCTKHKVKCSYHDTPSQAELLRKAPSLNRQPNARSISKARPWSAEAKTVVRHWRETRSMPILDDRIGATLDPHIFSDDDLHFVYQLVKNQHRLENMGVSKLTVASSYLPTFFRIIPWSRFAMNGVLALSAHQVASVTDSEYARLKKVRYQTLAIQELRECLSNLQPKHVDAALVTSLALLWLCEDMSSRGRIAAGISAILQTYERSDHQSEFCHMIAHAWGQTANIQTTPNPGCGNTSGLQKIIKEMRKFAEVLGDHEPDDGTWRQLILLIALAEDMVKVEPITSTDKQSEWFQLLHYNLPPPLRDLLTDKDLSSILMVNAYLHAVTLCSPPQLTQPCLIDLRVDLPSLLDETLQQVRSIDAYVRLLKELKAIVLSRQSLVNLRN</sequence>
<dbReference type="GO" id="GO:0000981">
    <property type="term" value="F:DNA-binding transcription factor activity, RNA polymerase II-specific"/>
    <property type="evidence" value="ECO:0007669"/>
    <property type="project" value="InterPro"/>
</dbReference>
<evidence type="ECO:0000256" key="1">
    <source>
        <dbReference type="ARBA" id="ARBA00023242"/>
    </source>
</evidence>
<dbReference type="PROSITE" id="PS00463">
    <property type="entry name" value="ZN2_CY6_FUNGAL_1"/>
    <property type="match status" value="1"/>
</dbReference>
<evidence type="ECO:0000313" key="4">
    <source>
        <dbReference type="EMBL" id="EXK80475.1"/>
    </source>
</evidence>
<dbReference type="InterPro" id="IPR052400">
    <property type="entry name" value="Zn2-C6_fungal_TF"/>
</dbReference>
<organism evidence="4 5">
    <name type="scientific">Fusarium oxysporum f. sp. raphani 54005</name>
    <dbReference type="NCBI Taxonomy" id="1089458"/>
    <lineage>
        <taxon>Eukaryota</taxon>
        <taxon>Fungi</taxon>
        <taxon>Dikarya</taxon>
        <taxon>Ascomycota</taxon>
        <taxon>Pezizomycotina</taxon>
        <taxon>Sordariomycetes</taxon>
        <taxon>Hypocreomycetidae</taxon>
        <taxon>Hypocreales</taxon>
        <taxon>Nectriaceae</taxon>
        <taxon>Fusarium</taxon>
        <taxon>Fusarium oxysporum species complex</taxon>
    </lineage>
</organism>
<dbReference type="PROSITE" id="PS50048">
    <property type="entry name" value="ZN2_CY6_FUNGAL_2"/>
    <property type="match status" value="1"/>
</dbReference>
<dbReference type="Pfam" id="PF00172">
    <property type="entry name" value="Zn_clus"/>
    <property type="match status" value="1"/>
</dbReference>
<dbReference type="Proteomes" id="UP000030663">
    <property type="component" value="Unassembled WGS sequence"/>
</dbReference>
<dbReference type="InterPro" id="IPR036864">
    <property type="entry name" value="Zn2-C6_fun-type_DNA-bd_sf"/>
</dbReference>
<keyword evidence="1" id="KW-0539">Nucleus</keyword>
<dbReference type="SUPFAM" id="SSF57701">
    <property type="entry name" value="Zn2/Cys6 DNA-binding domain"/>
    <property type="match status" value="1"/>
</dbReference>
<reference evidence="4 5" key="1">
    <citation type="submission" date="2011-11" db="EMBL/GenBank/DDBJ databases">
        <title>The Genome Sequence of Fusarium oxysporum PHW815.</title>
        <authorList>
            <consortium name="The Broad Institute Genome Sequencing Platform"/>
            <person name="Ma L.-J."/>
            <person name="Gale L.R."/>
            <person name="Schwartz D.C."/>
            <person name="Zhou S."/>
            <person name="Corby-Kistler H."/>
            <person name="Young S.K."/>
            <person name="Zeng Q."/>
            <person name="Gargeya S."/>
            <person name="Fitzgerald M."/>
            <person name="Haas B."/>
            <person name="Abouelleil A."/>
            <person name="Alvarado L."/>
            <person name="Arachchi H.M."/>
            <person name="Berlin A."/>
            <person name="Brown A."/>
            <person name="Chapman S.B."/>
            <person name="Chen Z."/>
            <person name="Dunbar C."/>
            <person name="Freedman E."/>
            <person name="Gearin G."/>
            <person name="Goldberg J."/>
            <person name="Griggs A."/>
            <person name="Gujja S."/>
            <person name="Heiman D."/>
            <person name="Howarth C."/>
            <person name="Larson L."/>
            <person name="Lui A."/>
            <person name="MacDonald P.J.P."/>
            <person name="Montmayeur A."/>
            <person name="Murphy C."/>
            <person name="Neiman D."/>
            <person name="Pearson M."/>
            <person name="Priest M."/>
            <person name="Roberts A."/>
            <person name="Saif S."/>
            <person name="Shea T."/>
            <person name="Shenoy N."/>
            <person name="Sisk P."/>
            <person name="Stolte C."/>
            <person name="Sykes S."/>
            <person name="Wortman J."/>
            <person name="Nusbaum C."/>
            <person name="Birren B."/>
        </authorList>
    </citation>
    <scope>NUCLEOTIDE SEQUENCE [LARGE SCALE GENOMIC DNA]</scope>
    <source>
        <strain evidence="4 5">54005</strain>
    </source>
</reference>
<dbReference type="AlphaFoldDB" id="X0BE92"/>
<dbReference type="PANTHER" id="PTHR47657">
    <property type="entry name" value="STEROL REGULATORY ELEMENT-BINDING PROTEIN ECM22"/>
    <property type="match status" value="1"/>
</dbReference>
<dbReference type="SMART" id="SM00066">
    <property type="entry name" value="GAL4"/>
    <property type="match status" value="1"/>
</dbReference>
<gene>
    <name evidence="4" type="ORF">FOQG_15018</name>
</gene>
<accession>X0BE92</accession>
<evidence type="ECO:0000256" key="2">
    <source>
        <dbReference type="SAM" id="MobiDB-lite"/>
    </source>
</evidence>
<keyword evidence="5" id="KW-1185">Reference proteome</keyword>
<dbReference type="InterPro" id="IPR001138">
    <property type="entry name" value="Zn2Cys6_DnaBD"/>
</dbReference>
<evidence type="ECO:0000259" key="3">
    <source>
        <dbReference type="PROSITE" id="PS50048"/>
    </source>
</evidence>
<evidence type="ECO:0000313" key="5">
    <source>
        <dbReference type="Proteomes" id="UP000030663"/>
    </source>
</evidence>
<name>X0BE92_FUSOX</name>
<dbReference type="EMBL" id="JH658443">
    <property type="protein sequence ID" value="EXK80475.1"/>
    <property type="molecule type" value="Genomic_DNA"/>
</dbReference>
<dbReference type="GO" id="GO:0008270">
    <property type="term" value="F:zinc ion binding"/>
    <property type="evidence" value="ECO:0007669"/>
    <property type="project" value="InterPro"/>
</dbReference>
<dbReference type="CDD" id="cd00067">
    <property type="entry name" value="GAL4"/>
    <property type="match status" value="1"/>
</dbReference>
<dbReference type="Gene3D" id="4.10.240.10">
    <property type="entry name" value="Zn(2)-C6 fungal-type DNA-binding domain"/>
    <property type="match status" value="1"/>
</dbReference>
<feature type="region of interest" description="Disordered" evidence="2">
    <location>
        <begin position="1"/>
        <end position="22"/>
    </location>
</feature>
<feature type="domain" description="Zn(2)-C6 fungal-type" evidence="3">
    <location>
        <begin position="22"/>
        <end position="52"/>
    </location>
</feature>
<dbReference type="OrthoDB" id="10318983at2759"/>
<dbReference type="PANTHER" id="PTHR47657:SF12">
    <property type="entry name" value="ZN(II)2CYS6 TRANSCRIPTION FACTOR (EUROFUNG)"/>
    <property type="match status" value="1"/>
</dbReference>
<proteinExistence type="predicted"/>